<dbReference type="SUPFAM" id="SSF55347">
    <property type="entry name" value="Glyceraldehyde-3-phosphate dehydrogenase-like, C-terminal domain"/>
    <property type="match status" value="1"/>
</dbReference>
<protein>
    <submittedName>
        <fullName evidence="4">Gfo/Idh/MocA family oxidoreductase</fullName>
    </submittedName>
</protein>
<name>A0ABR9P072_9ACTN</name>
<feature type="domain" description="GFO/IDH/MocA-like oxidoreductase" evidence="3">
    <location>
        <begin position="154"/>
        <end position="263"/>
    </location>
</feature>
<dbReference type="Gene3D" id="3.30.360.10">
    <property type="entry name" value="Dihydrodipicolinate Reductase, domain 2"/>
    <property type="match status" value="1"/>
</dbReference>
<dbReference type="Gene3D" id="3.40.50.720">
    <property type="entry name" value="NAD(P)-binding Rossmann-like Domain"/>
    <property type="match status" value="1"/>
</dbReference>
<evidence type="ECO:0000313" key="4">
    <source>
        <dbReference type="EMBL" id="MBE2997227.1"/>
    </source>
</evidence>
<dbReference type="PANTHER" id="PTHR43377:SF1">
    <property type="entry name" value="BILIVERDIN REDUCTASE A"/>
    <property type="match status" value="1"/>
</dbReference>
<feature type="domain" description="Gfo/Idh/MocA-like oxidoreductase N-terminal" evidence="2">
    <location>
        <begin position="13"/>
        <end position="136"/>
    </location>
</feature>
<reference evidence="4 5" key="1">
    <citation type="submission" date="2020-09" db="EMBL/GenBank/DDBJ databases">
        <title>Diversity and distribution of actinomycetes associated with coral in the coast of Hainan.</title>
        <authorList>
            <person name="Li F."/>
        </authorList>
    </citation>
    <scope>NUCLEOTIDE SEQUENCE [LARGE SCALE GENOMIC DNA]</scope>
    <source>
        <strain evidence="4 5">HNM0947</strain>
    </source>
</reference>
<dbReference type="Pfam" id="PF22725">
    <property type="entry name" value="GFO_IDH_MocA_C3"/>
    <property type="match status" value="1"/>
</dbReference>
<proteinExistence type="predicted"/>
<dbReference type="InterPro" id="IPR055170">
    <property type="entry name" value="GFO_IDH_MocA-like_dom"/>
</dbReference>
<evidence type="ECO:0000313" key="5">
    <source>
        <dbReference type="Proteomes" id="UP000806528"/>
    </source>
</evidence>
<accession>A0ABR9P072</accession>
<dbReference type="PANTHER" id="PTHR43377">
    <property type="entry name" value="BILIVERDIN REDUCTASE A"/>
    <property type="match status" value="1"/>
</dbReference>
<dbReference type="Pfam" id="PF01408">
    <property type="entry name" value="GFO_IDH_MocA"/>
    <property type="match status" value="1"/>
</dbReference>
<evidence type="ECO:0000259" key="3">
    <source>
        <dbReference type="Pfam" id="PF22725"/>
    </source>
</evidence>
<comment type="caution">
    <text evidence="4">The sequence shown here is derived from an EMBL/GenBank/DDBJ whole genome shotgun (WGS) entry which is preliminary data.</text>
</comment>
<sequence>METEFRTVEGPVLRMVVVGSGAMGLEWMRAVLASDETELAGVVDTEVKRARWSVIRTRAGEVPVAESLDALLRTPQIGRVDGVVNVTPPDAHFPVTARALGAGLPVLGEKPMAASLEEAEELVVLARDARQLFMVAQSRTYEPHLSSLRAHVRAIGPPAVIVVNFLRDEAFDGFRTEMAHPLLVDMMVHTVDAVRYLTGKQATHVYCEEYGPSWSRYSSGGSATCVFEMDGGGRFVYNGSWSAPGDMTSWDGEWRVSGAHGSALWDGEGPPVRLSPSAPEHVVLPEPSRSGDGIRGVLADFIRALRTGRTPWGECSNNLGTLAMVHAAIDSARTGRRVRVPNPPGLSSVVPDPRRGEHI</sequence>
<dbReference type="SUPFAM" id="SSF51735">
    <property type="entry name" value="NAD(P)-binding Rossmann-fold domains"/>
    <property type="match status" value="1"/>
</dbReference>
<gene>
    <name evidence="4" type="ORF">IDM40_00710</name>
</gene>
<dbReference type="InterPro" id="IPR000683">
    <property type="entry name" value="Gfo/Idh/MocA-like_OxRdtase_N"/>
</dbReference>
<evidence type="ECO:0000256" key="1">
    <source>
        <dbReference type="SAM" id="MobiDB-lite"/>
    </source>
</evidence>
<organism evidence="4 5">
    <name type="scientific">Nocardiopsis coralli</name>
    <dbReference type="NCBI Taxonomy" id="2772213"/>
    <lineage>
        <taxon>Bacteria</taxon>
        <taxon>Bacillati</taxon>
        <taxon>Actinomycetota</taxon>
        <taxon>Actinomycetes</taxon>
        <taxon>Streptosporangiales</taxon>
        <taxon>Nocardiopsidaceae</taxon>
        <taxon>Nocardiopsis</taxon>
    </lineage>
</organism>
<dbReference type="RefSeq" id="WP_193119889.1">
    <property type="nucleotide sequence ID" value="NZ_JADBGI010000001.1"/>
</dbReference>
<dbReference type="InterPro" id="IPR036291">
    <property type="entry name" value="NAD(P)-bd_dom_sf"/>
</dbReference>
<feature type="region of interest" description="Disordered" evidence="1">
    <location>
        <begin position="335"/>
        <end position="359"/>
    </location>
</feature>
<dbReference type="InterPro" id="IPR051450">
    <property type="entry name" value="Gfo/Idh/MocA_Oxidoreductases"/>
</dbReference>
<evidence type="ECO:0000259" key="2">
    <source>
        <dbReference type="Pfam" id="PF01408"/>
    </source>
</evidence>
<keyword evidence="5" id="KW-1185">Reference proteome</keyword>
<dbReference type="Proteomes" id="UP000806528">
    <property type="component" value="Unassembled WGS sequence"/>
</dbReference>
<dbReference type="EMBL" id="JADBGI010000001">
    <property type="protein sequence ID" value="MBE2997227.1"/>
    <property type="molecule type" value="Genomic_DNA"/>
</dbReference>